<protein>
    <submittedName>
        <fullName evidence="7">Cyclopropane-fatty-acyl-phospholipid synthase</fullName>
    </submittedName>
</protein>
<dbReference type="PIRSF" id="PIRSF003085">
    <property type="entry name" value="CMAS"/>
    <property type="match status" value="1"/>
</dbReference>
<dbReference type="GO" id="GO:0008168">
    <property type="term" value="F:methyltransferase activity"/>
    <property type="evidence" value="ECO:0007669"/>
    <property type="project" value="UniProtKB-KW"/>
</dbReference>
<dbReference type="SUPFAM" id="SSF53335">
    <property type="entry name" value="S-adenosyl-L-methionine-dependent methyltransferases"/>
    <property type="match status" value="1"/>
</dbReference>
<keyword evidence="8" id="KW-1185">Reference proteome</keyword>
<evidence type="ECO:0000256" key="4">
    <source>
        <dbReference type="ARBA" id="ARBA00022691"/>
    </source>
</evidence>
<evidence type="ECO:0000256" key="5">
    <source>
        <dbReference type="ARBA" id="ARBA00023098"/>
    </source>
</evidence>
<evidence type="ECO:0000256" key="1">
    <source>
        <dbReference type="ARBA" id="ARBA00010815"/>
    </source>
</evidence>
<keyword evidence="3" id="KW-0808">Transferase</keyword>
<dbReference type="GO" id="GO:0032259">
    <property type="term" value="P:methylation"/>
    <property type="evidence" value="ECO:0007669"/>
    <property type="project" value="UniProtKB-KW"/>
</dbReference>
<dbReference type="RefSeq" id="WP_244876226.1">
    <property type="nucleotide sequence ID" value="NZ_BAAATW010000001.1"/>
</dbReference>
<evidence type="ECO:0000313" key="8">
    <source>
        <dbReference type="Proteomes" id="UP000680865"/>
    </source>
</evidence>
<comment type="similarity">
    <text evidence="1">Belongs to the CFA/CMAS family.</text>
</comment>
<evidence type="ECO:0000256" key="6">
    <source>
        <dbReference type="PIRSR" id="PIRSR003085-1"/>
    </source>
</evidence>
<accession>A0A919SQH8</accession>
<keyword evidence="4" id="KW-0949">S-adenosyl-L-methionine</keyword>
<dbReference type="InterPro" id="IPR029063">
    <property type="entry name" value="SAM-dependent_MTases_sf"/>
</dbReference>
<proteinExistence type="inferred from homology"/>
<evidence type="ECO:0000313" key="7">
    <source>
        <dbReference type="EMBL" id="GIM75739.1"/>
    </source>
</evidence>
<dbReference type="CDD" id="cd02440">
    <property type="entry name" value="AdoMet_MTases"/>
    <property type="match status" value="1"/>
</dbReference>
<dbReference type="PANTHER" id="PTHR43667">
    <property type="entry name" value="CYCLOPROPANE-FATTY-ACYL-PHOSPHOLIPID SYNTHASE"/>
    <property type="match status" value="1"/>
</dbReference>
<reference evidence="7" key="1">
    <citation type="submission" date="2021-03" db="EMBL/GenBank/DDBJ databases">
        <title>Whole genome shotgun sequence of Actinoplanes consettensis NBRC 14913.</title>
        <authorList>
            <person name="Komaki H."/>
            <person name="Tamura T."/>
        </authorList>
    </citation>
    <scope>NUCLEOTIDE SEQUENCE</scope>
    <source>
        <strain evidence="7">NBRC 14913</strain>
    </source>
</reference>
<comment type="caution">
    <text evidence="7">The sequence shown here is derived from an EMBL/GenBank/DDBJ whole genome shotgun (WGS) entry which is preliminary data.</text>
</comment>
<gene>
    <name evidence="7" type="primary">cfa_1</name>
    <name evidence="7" type="ORF">Aco04nite_46840</name>
</gene>
<dbReference type="PANTHER" id="PTHR43667:SF2">
    <property type="entry name" value="FATTY ACID C-METHYL TRANSFERASE"/>
    <property type="match status" value="1"/>
</dbReference>
<dbReference type="Proteomes" id="UP000680865">
    <property type="component" value="Unassembled WGS sequence"/>
</dbReference>
<dbReference type="InterPro" id="IPR003333">
    <property type="entry name" value="CMAS"/>
</dbReference>
<name>A0A919SQH8_9ACTN</name>
<organism evidence="7 8">
    <name type="scientific">Winogradskya consettensis</name>
    <dbReference type="NCBI Taxonomy" id="113560"/>
    <lineage>
        <taxon>Bacteria</taxon>
        <taxon>Bacillati</taxon>
        <taxon>Actinomycetota</taxon>
        <taxon>Actinomycetes</taxon>
        <taxon>Micromonosporales</taxon>
        <taxon>Micromonosporaceae</taxon>
        <taxon>Winogradskya</taxon>
    </lineage>
</organism>
<dbReference type="GO" id="GO:0008610">
    <property type="term" value="P:lipid biosynthetic process"/>
    <property type="evidence" value="ECO:0007669"/>
    <property type="project" value="InterPro"/>
</dbReference>
<dbReference type="Gene3D" id="3.40.50.150">
    <property type="entry name" value="Vaccinia Virus protein VP39"/>
    <property type="match status" value="1"/>
</dbReference>
<evidence type="ECO:0000256" key="3">
    <source>
        <dbReference type="ARBA" id="ARBA00022679"/>
    </source>
</evidence>
<sequence>MTTVLEPVEVAAQRWPDVAVTPRAPLRARIAARMFRSISGRLALRVAYPDGRVTGTTGPILRLVRPQAFHARLGTNGLIGFGEAYQAGDWEADDPVAVLTVFAERMGTLIPPRLQWLRHLHGARAPRAERNTREGARSNIHRHYDLSNELFALFLDPSMSYSSALFDTSADLVTAQHRKIDRLLDATGVGPGSKVLEIGTGWGELAIRAAQRGASVLSVTLSAEQRTLALRRAADAGVLDRVDVRLCDYREIEPVAGGYDAILSVEMIEAVGEAYWQTYASALARHLAPGGTVGLQMITMSHERLLETRSTYTWIHKYIFPGGLVPSVPVIEGVLAGAGLRVRDRLDFGADYATTLRHWRSAFLDRQDEVAALGFDDTFVRTWNFYLAYCEAGFAAGYIDVAQLVIGRPCS</sequence>
<dbReference type="Pfam" id="PF02353">
    <property type="entry name" value="CMAS"/>
    <property type="match status" value="1"/>
</dbReference>
<dbReference type="InterPro" id="IPR050723">
    <property type="entry name" value="CFA/CMAS"/>
</dbReference>
<evidence type="ECO:0000256" key="2">
    <source>
        <dbReference type="ARBA" id="ARBA00022603"/>
    </source>
</evidence>
<keyword evidence="5" id="KW-0443">Lipid metabolism</keyword>
<dbReference type="AlphaFoldDB" id="A0A919SQH8"/>
<dbReference type="EMBL" id="BOQP01000025">
    <property type="protein sequence ID" value="GIM75739.1"/>
    <property type="molecule type" value="Genomic_DNA"/>
</dbReference>
<keyword evidence="2" id="KW-0489">Methyltransferase</keyword>
<feature type="active site" evidence="6">
    <location>
        <position position="390"/>
    </location>
</feature>